<evidence type="ECO:0000313" key="2">
    <source>
        <dbReference type="EMBL" id="KAH1054951.1"/>
    </source>
</evidence>
<dbReference type="GO" id="GO:0003676">
    <property type="term" value="F:nucleic acid binding"/>
    <property type="evidence" value="ECO:0007669"/>
    <property type="project" value="InterPro"/>
</dbReference>
<dbReference type="PANTHER" id="PTHR47723:SF19">
    <property type="entry name" value="POLYNUCLEOTIDYL TRANSFERASE, RIBONUCLEASE H-LIKE SUPERFAMILY PROTEIN"/>
    <property type="match status" value="1"/>
</dbReference>
<accession>A0A9D3ZMZ0</accession>
<evidence type="ECO:0000313" key="3">
    <source>
        <dbReference type="Proteomes" id="UP000828251"/>
    </source>
</evidence>
<dbReference type="OrthoDB" id="1306280at2759"/>
<comment type="caution">
    <text evidence="2">The sequence shown here is derived from an EMBL/GenBank/DDBJ whole genome shotgun (WGS) entry which is preliminary data.</text>
</comment>
<dbReference type="EMBL" id="JAIQCV010000010">
    <property type="protein sequence ID" value="KAH1054951.1"/>
    <property type="molecule type" value="Genomic_DNA"/>
</dbReference>
<reference evidence="2 3" key="1">
    <citation type="journal article" date="2021" name="Plant Biotechnol. J.">
        <title>Multi-omics assisted identification of the key and species-specific regulatory components of drought-tolerant mechanisms in Gossypium stocksii.</title>
        <authorList>
            <person name="Yu D."/>
            <person name="Ke L."/>
            <person name="Zhang D."/>
            <person name="Wu Y."/>
            <person name="Sun Y."/>
            <person name="Mei J."/>
            <person name="Sun J."/>
            <person name="Sun Y."/>
        </authorList>
    </citation>
    <scope>NUCLEOTIDE SEQUENCE [LARGE SCALE GENOMIC DNA]</scope>
    <source>
        <strain evidence="3">cv. E1</strain>
        <tissue evidence="2">Leaf</tissue>
    </source>
</reference>
<gene>
    <name evidence="2" type="ORF">J1N35_033016</name>
</gene>
<dbReference type="AlphaFoldDB" id="A0A9D3ZMZ0"/>
<dbReference type="Proteomes" id="UP000828251">
    <property type="component" value="Unassembled WGS sequence"/>
</dbReference>
<keyword evidence="3" id="KW-1185">Reference proteome</keyword>
<dbReference type="InterPro" id="IPR036397">
    <property type="entry name" value="RNaseH_sf"/>
</dbReference>
<dbReference type="PROSITE" id="PS51257">
    <property type="entry name" value="PROKAR_LIPOPROTEIN"/>
    <property type="match status" value="1"/>
</dbReference>
<dbReference type="InterPro" id="IPR053151">
    <property type="entry name" value="RNase_H-like"/>
</dbReference>
<protein>
    <recommendedName>
        <fullName evidence="1">RNase H type-1 domain-containing protein</fullName>
    </recommendedName>
</protein>
<sequence length="197" mass="22625">MRNLWELALKQRLLTNAKRAMHGFGSSSACSLCGHGYKDVLHIIRDCNTAKGFAVDGRCMRGHNGEWIIGFAKYLGNCIVLEAELWRILDKLNLILDRCFEKILIQTDNIDAINAILEDSLGSSNSTLVSKIHLILRKMEQWKIQYVPREENLIVDYLAKSVRTKRLGLRLFEYPPLRFRVLRKVNSGLKGYVSFDQ</sequence>
<proteinExistence type="predicted"/>
<dbReference type="InterPro" id="IPR012337">
    <property type="entry name" value="RNaseH-like_sf"/>
</dbReference>
<dbReference type="SUPFAM" id="SSF53098">
    <property type="entry name" value="Ribonuclease H-like"/>
    <property type="match status" value="1"/>
</dbReference>
<name>A0A9D3ZMZ0_9ROSI</name>
<dbReference type="Gene3D" id="3.30.420.10">
    <property type="entry name" value="Ribonuclease H-like superfamily/Ribonuclease H"/>
    <property type="match status" value="1"/>
</dbReference>
<dbReference type="PANTHER" id="PTHR47723">
    <property type="entry name" value="OS05G0353850 PROTEIN"/>
    <property type="match status" value="1"/>
</dbReference>
<dbReference type="GO" id="GO:0004523">
    <property type="term" value="F:RNA-DNA hybrid ribonuclease activity"/>
    <property type="evidence" value="ECO:0007669"/>
    <property type="project" value="InterPro"/>
</dbReference>
<evidence type="ECO:0000259" key="1">
    <source>
        <dbReference type="Pfam" id="PF13456"/>
    </source>
</evidence>
<dbReference type="InterPro" id="IPR002156">
    <property type="entry name" value="RNaseH_domain"/>
</dbReference>
<feature type="domain" description="RNase H type-1" evidence="1">
    <location>
        <begin position="57"/>
        <end position="161"/>
    </location>
</feature>
<dbReference type="CDD" id="cd06222">
    <property type="entry name" value="RNase_H_like"/>
    <property type="match status" value="1"/>
</dbReference>
<organism evidence="2 3">
    <name type="scientific">Gossypium stocksii</name>
    <dbReference type="NCBI Taxonomy" id="47602"/>
    <lineage>
        <taxon>Eukaryota</taxon>
        <taxon>Viridiplantae</taxon>
        <taxon>Streptophyta</taxon>
        <taxon>Embryophyta</taxon>
        <taxon>Tracheophyta</taxon>
        <taxon>Spermatophyta</taxon>
        <taxon>Magnoliopsida</taxon>
        <taxon>eudicotyledons</taxon>
        <taxon>Gunneridae</taxon>
        <taxon>Pentapetalae</taxon>
        <taxon>rosids</taxon>
        <taxon>malvids</taxon>
        <taxon>Malvales</taxon>
        <taxon>Malvaceae</taxon>
        <taxon>Malvoideae</taxon>
        <taxon>Gossypium</taxon>
    </lineage>
</organism>
<dbReference type="Pfam" id="PF13456">
    <property type="entry name" value="RVT_3"/>
    <property type="match status" value="1"/>
</dbReference>
<dbReference type="InterPro" id="IPR044730">
    <property type="entry name" value="RNase_H-like_dom_plant"/>
</dbReference>